<dbReference type="HAMAP" id="MF_01589">
    <property type="entry name" value="Cx_SAM_synthase"/>
    <property type="match status" value="1"/>
</dbReference>
<comment type="function">
    <text evidence="3">Catalyzes the conversion of S-adenosyl-L-methionine (SAM) to carboxy-S-adenosyl-L-methionine (Cx-SAM).</text>
</comment>
<feature type="binding site" evidence="3 4">
    <location>
        <begin position="90"/>
        <end position="91"/>
    </location>
    <ligand>
        <name>S-adenosyl-L-methionine</name>
        <dbReference type="ChEBI" id="CHEBI:59789"/>
    </ligand>
</feature>
<dbReference type="OrthoDB" id="9779941at2"/>
<reference evidence="6 7" key="1">
    <citation type="submission" date="2012-06" db="EMBL/GenBank/DDBJ databases">
        <title>Complete sequence of Thiocystis violascens DSM 198.</title>
        <authorList>
            <consortium name="US DOE Joint Genome Institute"/>
            <person name="Lucas S."/>
            <person name="Han J."/>
            <person name="Lapidus A."/>
            <person name="Cheng J.-F."/>
            <person name="Goodwin L."/>
            <person name="Pitluck S."/>
            <person name="Peters L."/>
            <person name="Ovchinnikova G."/>
            <person name="Teshima H."/>
            <person name="Detter J.C."/>
            <person name="Han C."/>
            <person name="Tapia R."/>
            <person name="Land M."/>
            <person name="Hauser L."/>
            <person name="Kyrpides N."/>
            <person name="Ivanova N."/>
            <person name="Pagani I."/>
            <person name="Vogl K."/>
            <person name="Liu Z."/>
            <person name="Frigaard N.-U."/>
            <person name="Bryant D."/>
            <person name="Woyke T."/>
        </authorList>
    </citation>
    <scope>NUCLEOTIDE SEQUENCE [LARGE SCALE GENOMIC DNA]</scope>
    <source>
        <strain evidence="7">ATCC 17096 / DSM 198 / 6111</strain>
    </source>
</reference>
<feature type="binding site" evidence="3 4">
    <location>
        <position position="41"/>
    </location>
    <ligand>
        <name>S-adenosyl-L-methionine</name>
        <dbReference type="ChEBI" id="CHEBI:59789"/>
    </ligand>
</feature>
<dbReference type="PANTHER" id="PTHR43861">
    <property type="entry name" value="TRANS-ACONITATE 2-METHYLTRANSFERASE-RELATED"/>
    <property type="match status" value="1"/>
</dbReference>
<dbReference type="GO" id="GO:0002098">
    <property type="term" value="P:tRNA wobble uridine modification"/>
    <property type="evidence" value="ECO:0007669"/>
    <property type="project" value="InterPro"/>
</dbReference>
<evidence type="ECO:0000313" key="6">
    <source>
        <dbReference type="EMBL" id="AFL75434.1"/>
    </source>
</evidence>
<dbReference type="KEGG" id="tvi:Thivi_3571"/>
<dbReference type="Pfam" id="PF13649">
    <property type="entry name" value="Methyltransf_25"/>
    <property type="match status" value="1"/>
</dbReference>
<dbReference type="InterPro" id="IPR005271">
    <property type="entry name" value="CmoA"/>
</dbReference>
<keyword evidence="7" id="KW-1185">Reference proteome</keyword>
<evidence type="ECO:0000256" key="2">
    <source>
        <dbReference type="ARBA" id="ARBA00022691"/>
    </source>
</evidence>
<keyword evidence="1 3" id="KW-0808">Transferase</keyword>
<dbReference type="GO" id="GO:0032259">
    <property type="term" value="P:methylation"/>
    <property type="evidence" value="ECO:0007669"/>
    <property type="project" value="UniProtKB-KW"/>
</dbReference>
<dbReference type="CDD" id="cd02440">
    <property type="entry name" value="AdoMet_MTases"/>
    <property type="match status" value="1"/>
</dbReference>
<dbReference type="InterPro" id="IPR029063">
    <property type="entry name" value="SAM-dependent_MTases_sf"/>
</dbReference>
<protein>
    <recommendedName>
        <fullName evidence="3">Carboxy-S-adenosyl-L-methionine synthase</fullName>
        <shortName evidence="3">Cx-SAM synthase</shortName>
        <ecNumber evidence="3">2.1.3.-</ecNumber>
    </recommendedName>
</protein>
<comment type="similarity">
    <text evidence="3">Belongs to the class I-like SAM-binding methyltransferase superfamily. Cx-SAM synthase family.</text>
</comment>
<keyword evidence="6" id="KW-0489">Methyltransferase</keyword>
<dbReference type="GO" id="GO:0008168">
    <property type="term" value="F:methyltransferase activity"/>
    <property type="evidence" value="ECO:0007669"/>
    <property type="project" value="UniProtKB-KW"/>
</dbReference>
<gene>
    <name evidence="3" type="primary">cmoA</name>
    <name evidence="6" type="ordered locus">Thivi_3571</name>
</gene>
<evidence type="ECO:0000259" key="5">
    <source>
        <dbReference type="Pfam" id="PF13649"/>
    </source>
</evidence>
<feature type="binding site" evidence="3 4">
    <location>
        <position position="133"/>
    </location>
    <ligand>
        <name>S-adenosyl-L-methionine</name>
        <dbReference type="ChEBI" id="CHEBI:59789"/>
    </ligand>
</feature>
<evidence type="ECO:0000256" key="1">
    <source>
        <dbReference type="ARBA" id="ARBA00022679"/>
    </source>
</evidence>
<evidence type="ECO:0000256" key="3">
    <source>
        <dbReference type="HAMAP-Rule" id="MF_01589"/>
    </source>
</evidence>
<feature type="binding site" evidence="3">
    <location>
        <begin position="118"/>
        <end position="119"/>
    </location>
    <ligand>
        <name>S-adenosyl-L-methionine</name>
        <dbReference type="ChEBI" id="CHEBI:59789"/>
    </ligand>
</feature>
<proteinExistence type="inferred from homology"/>
<dbReference type="GO" id="GO:0016743">
    <property type="term" value="F:carboxyl- or carbamoyltransferase activity"/>
    <property type="evidence" value="ECO:0007669"/>
    <property type="project" value="UniProtKB-UniRule"/>
</dbReference>
<comment type="subunit">
    <text evidence="3">Homodimer.</text>
</comment>
<dbReference type="NCBIfam" id="TIGR00740">
    <property type="entry name" value="carboxy-S-adenosyl-L-methionine synthase CmoA"/>
    <property type="match status" value="1"/>
</dbReference>
<name>I3YEL6_THIV6</name>
<sequence length="243" mass="26636">MTINASDDLFDRPDAPISPFRFDADVARVFPDMVRRSVPGYAELIGITGLIARRVARPGTRCYDLGCSLGAVTREILARTGPEVRIVAVDNAPAMIAGLRARLADLPGRERVELFHADVEEAPIEQASLVVLNLTLQFVAPERRLELLERIRAGLVPGGALILAEKILVPSDRGGDLLTALHEDFKRAQGYSDLAISRKRAALEQVLLPDSVETHEQRLAAAGFAGFARWYQSLNFVAWVAWA</sequence>
<dbReference type="PIRSF" id="PIRSF006325">
    <property type="entry name" value="MeTrfase_bac"/>
    <property type="match status" value="1"/>
</dbReference>
<evidence type="ECO:0000313" key="7">
    <source>
        <dbReference type="Proteomes" id="UP000006062"/>
    </source>
</evidence>
<dbReference type="EMBL" id="CP003154">
    <property type="protein sequence ID" value="AFL75434.1"/>
    <property type="molecule type" value="Genomic_DNA"/>
</dbReference>
<dbReference type="HOGENOM" id="CLU_078475_0_0_6"/>
<feature type="binding site" evidence="3 4">
    <location>
        <begin position="66"/>
        <end position="68"/>
    </location>
    <ligand>
        <name>S-adenosyl-L-methionine</name>
        <dbReference type="ChEBI" id="CHEBI:59789"/>
    </ligand>
</feature>
<accession>I3YEL6</accession>
<feature type="binding site" evidence="3">
    <location>
        <position position="200"/>
    </location>
    <ligand>
        <name>S-adenosyl-L-methionine</name>
        <dbReference type="ChEBI" id="CHEBI:59789"/>
    </ligand>
</feature>
<dbReference type="SUPFAM" id="SSF53335">
    <property type="entry name" value="S-adenosyl-L-methionine-dependent methyltransferases"/>
    <property type="match status" value="1"/>
</dbReference>
<dbReference type="STRING" id="765911.Thivi_3571"/>
<dbReference type="GO" id="GO:1904047">
    <property type="term" value="F:S-adenosyl-L-methionine binding"/>
    <property type="evidence" value="ECO:0007669"/>
    <property type="project" value="UniProtKB-UniRule"/>
</dbReference>
<dbReference type="RefSeq" id="WP_014779831.1">
    <property type="nucleotide sequence ID" value="NC_018012.1"/>
</dbReference>
<evidence type="ECO:0000256" key="4">
    <source>
        <dbReference type="PIRSR" id="PIRSR006325-1"/>
    </source>
</evidence>
<dbReference type="AlphaFoldDB" id="I3YEL6"/>
<keyword evidence="2 3" id="KW-0949">S-adenosyl-L-methionine</keyword>
<dbReference type="InterPro" id="IPR041698">
    <property type="entry name" value="Methyltransf_25"/>
</dbReference>
<comment type="catalytic activity">
    <reaction evidence="3">
        <text>prephenate + S-adenosyl-L-methionine = carboxy-S-adenosyl-L-methionine + 3-phenylpyruvate + H2O</text>
        <dbReference type="Rhea" id="RHEA:51692"/>
        <dbReference type="ChEBI" id="CHEBI:15377"/>
        <dbReference type="ChEBI" id="CHEBI:18005"/>
        <dbReference type="ChEBI" id="CHEBI:29934"/>
        <dbReference type="ChEBI" id="CHEBI:59789"/>
        <dbReference type="ChEBI" id="CHEBI:134278"/>
    </reaction>
</comment>
<feature type="domain" description="Methyltransferase" evidence="5">
    <location>
        <begin position="64"/>
        <end position="159"/>
    </location>
</feature>
<dbReference type="Proteomes" id="UP000006062">
    <property type="component" value="Chromosome"/>
</dbReference>
<dbReference type="EC" id="2.1.3.-" evidence="3"/>
<dbReference type="PANTHER" id="PTHR43861:SF2">
    <property type="entry name" value="CARBOXY-S-ADENOSYL-L-METHIONINE SYNTHASE"/>
    <property type="match status" value="1"/>
</dbReference>
<dbReference type="Gene3D" id="3.40.50.150">
    <property type="entry name" value="Vaccinia Virus protein VP39"/>
    <property type="match status" value="1"/>
</dbReference>
<organism evidence="6 7">
    <name type="scientific">Thiocystis violascens (strain ATCC 17096 / DSM 198 / 6111)</name>
    <name type="common">Chromatium violascens</name>
    <dbReference type="NCBI Taxonomy" id="765911"/>
    <lineage>
        <taxon>Bacteria</taxon>
        <taxon>Pseudomonadati</taxon>
        <taxon>Pseudomonadota</taxon>
        <taxon>Gammaproteobacteria</taxon>
        <taxon>Chromatiales</taxon>
        <taxon>Chromatiaceae</taxon>
        <taxon>Thiocystis</taxon>
    </lineage>
</organism>
<dbReference type="eggNOG" id="COG2226">
    <property type="taxonomic scope" value="Bacteria"/>
</dbReference>